<dbReference type="Pfam" id="PF14226">
    <property type="entry name" value="DIOX_N"/>
    <property type="match status" value="1"/>
</dbReference>
<organism evidence="11 12">
    <name type="scientific">Aegilops tauschii subsp. strangulata</name>
    <name type="common">Goatgrass</name>
    <dbReference type="NCBI Taxonomy" id="200361"/>
    <lineage>
        <taxon>Eukaryota</taxon>
        <taxon>Viridiplantae</taxon>
        <taxon>Streptophyta</taxon>
        <taxon>Embryophyta</taxon>
        <taxon>Tracheophyta</taxon>
        <taxon>Spermatophyta</taxon>
        <taxon>Magnoliopsida</taxon>
        <taxon>Liliopsida</taxon>
        <taxon>Poales</taxon>
        <taxon>Poaceae</taxon>
        <taxon>BOP clade</taxon>
        <taxon>Pooideae</taxon>
        <taxon>Triticodae</taxon>
        <taxon>Triticeae</taxon>
        <taxon>Triticinae</taxon>
        <taxon>Aegilops</taxon>
    </lineage>
</organism>
<dbReference type="EnsemblPlants" id="AET2Gv21179900.1">
    <property type="protein sequence ID" value="AET2Gv21179900.1"/>
    <property type="gene ID" value="AET2Gv21179900"/>
</dbReference>
<evidence type="ECO:0000256" key="8">
    <source>
        <dbReference type="RuleBase" id="RU003682"/>
    </source>
</evidence>
<dbReference type="Proteomes" id="UP000015105">
    <property type="component" value="Chromosome 2D"/>
</dbReference>
<evidence type="ECO:0000256" key="3">
    <source>
        <dbReference type="ARBA" id="ARBA00008056"/>
    </source>
</evidence>
<name>A0A453DC61_AEGTS</name>
<dbReference type="SUPFAM" id="SSF51197">
    <property type="entry name" value="Clavaminate synthase-like"/>
    <property type="match status" value="1"/>
</dbReference>
<dbReference type="STRING" id="200361.A0A453DC61"/>
<keyword evidence="5" id="KW-0847">Vitamin C</keyword>
<accession>A0A453DC61</accession>
<comment type="similarity">
    <text evidence="3 8">Belongs to the iron/ascorbate-dependent oxidoreductase family.</text>
</comment>
<keyword evidence="6 8" id="KW-0560">Oxidoreductase</keyword>
<feature type="region of interest" description="Disordered" evidence="9">
    <location>
        <begin position="1"/>
        <end position="21"/>
    </location>
</feature>
<evidence type="ECO:0000256" key="5">
    <source>
        <dbReference type="ARBA" id="ARBA00022896"/>
    </source>
</evidence>
<dbReference type="InterPro" id="IPR026992">
    <property type="entry name" value="DIOX_N"/>
</dbReference>
<sequence length="325" mass="36759">MSDDSRTVPQEQLPSDDLHPPPMPVINLGHLNLDPAIRACVVEDITKACRDLGYFQIINHGISQSVMDGAVDAASDFFKLPSETKEEFASDDLRRPVRYDTSSKDGISMSRAYLKHYAHPLSEWVQYWPEKPPIYREYMGNFATELRRVALQLMEAILEGLGLGKDYQHEKFEQGLQLMSVNCYPKESEGDTAIGLAPHSDYGFLTILFTSCRGLEVVDRNSNSWKVVQPLPHALHVHVGDHMEVLSNGRIKTVVHRAVLNPEEARISMASINGFAMHEKVSSARELVNEQNPEKYTASSFNDFLNYLTSNLDNKHRNFLESLRV</sequence>
<evidence type="ECO:0000256" key="1">
    <source>
        <dbReference type="ARBA" id="ARBA00001961"/>
    </source>
</evidence>
<evidence type="ECO:0000313" key="12">
    <source>
        <dbReference type="Proteomes" id="UP000015105"/>
    </source>
</evidence>
<reference evidence="12" key="1">
    <citation type="journal article" date="2014" name="Science">
        <title>Ancient hybridizations among the ancestral genomes of bread wheat.</title>
        <authorList>
            <consortium name="International Wheat Genome Sequencing Consortium,"/>
            <person name="Marcussen T."/>
            <person name="Sandve S.R."/>
            <person name="Heier L."/>
            <person name="Spannagl M."/>
            <person name="Pfeifer M."/>
            <person name="Jakobsen K.S."/>
            <person name="Wulff B.B."/>
            <person name="Steuernagel B."/>
            <person name="Mayer K.F."/>
            <person name="Olsen O.A."/>
        </authorList>
    </citation>
    <scope>NUCLEOTIDE SEQUENCE [LARGE SCALE GENOMIC DNA]</scope>
    <source>
        <strain evidence="12">cv. AL8/78</strain>
    </source>
</reference>
<keyword evidence="12" id="KW-1185">Reference proteome</keyword>
<feature type="domain" description="Fe2OG dioxygenase" evidence="10">
    <location>
        <begin position="171"/>
        <end position="278"/>
    </location>
</feature>
<evidence type="ECO:0000256" key="6">
    <source>
        <dbReference type="ARBA" id="ARBA00023002"/>
    </source>
</evidence>
<dbReference type="Gene3D" id="2.60.120.330">
    <property type="entry name" value="B-lactam Antibiotic, Isopenicillin N Synthase, Chain"/>
    <property type="match status" value="1"/>
</dbReference>
<dbReference type="PANTHER" id="PTHR47991">
    <property type="entry name" value="OXOGLUTARATE/IRON-DEPENDENT DIOXYGENASE"/>
    <property type="match status" value="1"/>
</dbReference>
<reference evidence="12" key="2">
    <citation type="journal article" date="2017" name="Nat. Plants">
        <title>The Aegilops tauschii genome reveals multiple impacts of transposons.</title>
        <authorList>
            <person name="Zhao G."/>
            <person name="Zou C."/>
            <person name="Li K."/>
            <person name="Wang K."/>
            <person name="Li T."/>
            <person name="Gao L."/>
            <person name="Zhang X."/>
            <person name="Wang H."/>
            <person name="Yang Z."/>
            <person name="Liu X."/>
            <person name="Jiang W."/>
            <person name="Mao L."/>
            <person name="Kong X."/>
            <person name="Jiao Y."/>
            <person name="Jia J."/>
        </authorList>
    </citation>
    <scope>NUCLEOTIDE SEQUENCE [LARGE SCALE GENOMIC DNA]</scope>
    <source>
        <strain evidence="12">cv. AL8/78</strain>
    </source>
</reference>
<keyword evidence="7 8" id="KW-0408">Iron</keyword>
<evidence type="ECO:0000256" key="2">
    <source>
        <dbReference type="ARBA" id="ARBA00001962"/>
    </source>
</evidence>
<dbReference type="AlphaFoldDB" id="A0A453DC61"/>
<evidence type="ECO:0000256" key="4">
    <source>
        <dbReference type="ARBA" id="ARBA00022723"/>
    </source>
</evidence>
<dbReference type="InterPro" id="IPR044861">
    <property type="entry name" value="IPNS-like_FE2OG_OXY"/>
</dbReference>
<evidence type="ECO:0000259" key="10">
    <source>
        <dbReference type="PROSITE" id="PS51471"/>
    </source>
</evidence>
<reference evidence="11" key="3">
    <citation type="journal article" date="2017" name="Nature">
        <title>Genome sequence of the progenitor of the wheat D genome Aegilops tauschii.</title>
        <authorList>
            <person name="Luo M.C."/>
            <person name="Gu Y.Q."/>
            <person name="Puiu D."/>
            <person name="Wang H."/>
            <person name="Twardziok S.O."/>
            <person name="Deal K.R."/>
            <person name="Huo N."/>
            <person name="Zhu T."/>
            <person name="Wang L."/>
            <person name="Wang Y."/>
            <person name="McGuire P.E."/>
            <person name="Liu S."/>
            <person name="Long H."/>
            <person name="Ramasamy R.K."/>
            <person name="Rodriguez J.C."/>
            <person name="Van S.L."/>
            <person name="Yuan L."/>
            <person name="Wang Z."/>
            <person name="Xia Z."/>
            <person name="Xiao L."/>
            <person name="Anderson O.D."/>
            <person name="Ouyang S."/>
            <person name="Liang Y."/>
            <person name="Zimin A.V."/>
            <person name="Pertea G."/>
            <person name="Qi P."/>
            <person name="Bennetzen J.L."/>
            <person name="Dai X."/>
            <person name="Dawson M.W."/>
            <person name="Muller H.G."/>
            <person name="Kugler K."/>
            <person name="Rivarola-Duarte L."/>
            <person name="Spannagl M."/>
            <person name="Mayer K.F.X."/>
            <person name="Lu F.H."/>
            <person name="Bevan M.W."/>
            <person name="Leroy P."/>
            <person name="Li P."/>
            <person name="You F.M."/>
            <person name="Sun Q."/>
            <person name="Liu Z."/>
            <person name="Lyons E."/>
            <person name="Wicker T."/>
            <person name="Salzberg S.L."/>
            <person name="Devos K.M."/>
            <person name="Dvorak J."/>
        </authorList>
    </citation>
    <scope>NUCLEOTIDE SEQUENCE [LARGE SCALE GENOMIC DNA]</scope>
    <source>
        <strain evidence="11">cv. AL8/78</strain>
    </source>
</reference>
<dbReference type="FunFam" id="2.60.120.330:FF:000029">
    <property type="entry name" value="KAR-UP oxidoreductase 1"/>
    <property type="match status" value="1"/>
</dbReference>
<dbReference type="GO" id="GO:0016491">
    <property type="term" value="F:oxidoreductase activity"/>
    <property type="evidence" value="ECO:0007669"/>
    <property type="project" value="UniProtKB-KW"/>
</dbReference>
<dbReference type="GO" id="GO:0046872">
    <property type="term" value="F:metal ion binding"/>
    <property type="evidence" value="ECO:0007669"/>
    <property type="project" value="UniProtKB-KW"/>
</dbReference>
<evidence type="ECO:0000256" key="7">
    <source>
        <dbReference type="ARBA" id="ARBA00023004"/>
    </source>
</evidence>
<comment type="cofactor">
    <cofactor evidence="1">
        <name>L-ascorbate</name>
        <dbReference type="ChEBI" id="CHEBI:38290"/>
    </cofactor>
</comment>
<dbReference type="Gramene" id="AET2Gv21179900.1">
    <property type="protein sequence ID" value="AET2Gv21179900.1"/>
    <property type="gene ID" value="AET2Gv21179900"/>
</dbReference>
<reference evidence="11" key="4">
    <citation type="submission" date="2019-03" db="UniProtKB">
        <authorList>
            <consortium name="EnsemblPlants"/>
        </authorList>
    </citation>
    <scope>IDENTIFICATION</scope>
</reference>
<dbReference type="Pfam" id="PF03171">
    <property type="entry name" value="2OG-FeII_Oxy"/>
    <property type="match status" value="1"/>
</dbReference>
<keyword evidence="4 8" id="KW-0479">Metal-binding</keyword>
<dbReference type="GO" id="GO:0031418">
    <property type="term" value="F:L-ascorbic acid binding"/>
    <property type="evidence" value="ECO:0007669"/>
    <property type="project" value="UniProtKB-KW"/>
</dbReference>
<protein>
    <recommendedName>
        <fullName evidence="10">Fe2OG dioxygenase domain-containing protein</fullName>
    </recommendedName>
</protein>
<comment type="cofactor">
    <cofactor evidence="2">
        <name>Fe cation</name>
        <dbReference type="ChEBI" id="CHEBI:24875"/>
    </cofactor>
</comment>
<proteinExistence type="inferred from homology"/>
<dbReference type="PROSITE" id="PS51471">
    <property type="entry name" value="FE2OG_OXY"/>
    <property type="match status" value="1"/>
</dbReference>
<evidence type="ECO:0000313" key="11">
    <source>
        <dbReference type="EnsemblPlants" id="AET2Gv21179900.1"/>
    </source>
</evidence>
<dbReference type="InterPro" id="IPR027443">
    <property type="entry name" value="IPNS-like_sf"/>
</dbReference>
<dbReference type="InterPro" id="IPR050295">
    <property type="entry name" value="Plant_2OG-oxidoreductases"/>
</dbReference>
<evidence type="ECO:0000256" key="9">
    <source>
        <dbReference type="SAM" id="MobiDB-lite"/>
    </source>
</evidence>
<reference evidence="11" key="5">
    <citation type="journal article" date="2021" name="G3 (Bethesda)">
        <title>Aegilops tauschii genome assembly Aet v5.0 features greater sequence contiguity and improved annotation.</title>
        <authorList>
            <person name="Wang L."/>
            <person name="Zhu T."/>
            <person name="Rodriguez J.C."/>
            <person name="Deal K.R."/>
            <person name="Dubcovsky J."/>
            <person name="McGuire P.E."/>
            <person name="Lux T."/>
            <person name="Spannagl M."/>
            <person name="Mayer K.F.X."/>
            <person name="Baldrich P."/>
            <person name="Meyers B.C."/>
            <person name="Huo N."/>
            <person name="Gu Y.Q."/>
            <person name="Zhou H."/>
            <person name="Devos K.M."/>
            <person name="Bennetzen J.L."/>
            <person name="Unver T."/>
            <person name="Budak H."/>
            <person name="Gulick P.J."/>
            <person name="Galiba G."/>
            <person name="Kalapos B."/>
            <person name="Nelson D.R."/>
            <person name="Li P."/>
            <person name="You F.M."/>
            <person name="Luo M.C."/>
            <person name="Dvorak J."/>
        </authorList>
    </citation>
    <scope>NUCLEOTIDE SEQUENCE [LARGE SCALE GENOMIC DNA]</scope>
    <source>
        <strain evidence="11">cv. AL8/78</strain>
    </source>
</reference>
<dbReference type="InterPro" id="IPR005123">
    <property type="entry name" value="Oxoglu/Fe-dep_dioxygenase_dom"/>
</dbReference>